<dbReference type="GO" id="GO:0061522">
    <property type="term" value="F:1,4-dihydroxy-2-naphthoyl-CoA thioesterase activity"/>
    <property type="evidence" value="ECO:0007669"/>
    <property type="project" value="UniProtKB-EC"/>
</dbReference>
<dbReference type="InterPro" id="IPR029069">
    <property type="entry name" value="HotDog_dom_sf"/>
</dbReference>
<dbReference type="Proteomes" id="UP000196573">
    <property type="component" value="Unassembled WGS sequence"/>
</dbReference>
<keyword evidence="4" id="KW-1185">Reference proteome</keyword>
<dbReference type="InterPro" id="IPR050563">
    <property type="entry name" value="4-hydroxybenzoyl-CoA_TE"/>
</dbReference>
<protein>
    <submittedName>
        <fullName evidence="3">1,4-dihydroxy-2-naphthoyl-CoA hydrolase</fullName>
        <ecNumber evidence="3">3.1.2.28</ecNumber>
    </submittedName>
</protein>
<gene>
    <name evidence="3" type="ORF">EHSB41UT_03738</name>
</gene>
<reference evidence="3 4" key="1">
    <citation type="submission" date="2017-03" db="EMBL/GenBank/DDBJ databases">
        <authorList>
            <person name="Afonso C.L."/>
            <person name="Miller P.J."/>
            <person name="Scott M.A."/>
            <person name="Spackman E."/>
            <person name="Goraichik I."/>
            <person name="Dimitrov K.M."/>
            <person name="Suarez D.L."/>
            <person name="Swayne D.E."/>
        </authorList>
    </citation>
    <scope>NUCLEOTIDE SEQUENCE [LARGE SCALE GENOMIC DNA]</scope>
    <source>
        <strain evidence="3">SB41UT1</strain>
    </source>
</reference>
<dbReference type="SUPFAM" id="SSF54637">
    <property type="entry name" value="Thioesterase/thiol ester dehydrase-isomerase"/>
    <property type="match status" value="1"/>
</dbReference>
<organism evidence="3 4">
    <name type="scientific">Parendozoicomonas haliclonae</name>
    <dbReference type="NCBI Taxonomy" id="1960125"/>
    <lineage>
        <taxon>Bacteria</taxon>
        <taxon>Pseudomonadati</taxon>
        <taxon>Pseudomonadota</taxon>
        <taxon>Gammaproteobacteria</taxon>
        <taxon>Oceanospirillales</taxon>
        <taxon>Endozoicomonadaceae</taxon>
        <taxon>Parendozoicomonas</taxon>
    </lineage>
</organism>
<keyword evidence="2 3" id="KW-0378">Hydrolase</keyword>
<dbReference type="RefSeq" id="WP_087112390.1">
    <property type="nucleotide sequence ID" value="NZ_CBCSCN010000011.1"/>
</dbReference>
<dbReference type="EC" id="3.1.2.28" evidence="3"/>
<evidence type="ECO:0000256" key="2">
    <source>
        <dbReference type="ARBA" id="ARBA00022801"/>
    </source>
</evidence>
<sequence>MADPVQCPSEKRHYKYFFSSRTRWDDNDHYGHMNNSKYYAYFDDAIGHFLMRECGLQPLSDESVFYVVHSQCNYLNSVSYPDEVEVGLVINRIGSSSVQYGLALFKAGAEQASATGTFTHVYVNKSTNKSAPVPEHFRKIMMSLAQ</sequence>
<dbReference type="EMBL" id="FWPT01000009">
    <property type="protein sequence ID" value="SMA49947.1"/>
    <property type="molecule type" value="Genomic_DNA"/>
</dbReference>
<dbReference type="Gene3D" id="3.10.129.10">
    <property type="entry name" value="Hotdog Thioesterase"/>
    <property type="match status" value="1"/>
</dbReference>
<dbReference type="PANTHER" id="PTHR31793">
    <property type="entry name" value="4-HYDROXYBENZOYL-COA THIOESTERASE FAMILY MEMBER"/>
    <property type="match status" value="1"/>
</dbReference>
<dbReference type="PANTHER" id="PTHR31793:SF27">
    <property type="entry name" value="NOVEL THIOESTERASE SUPERFAMILY DOMAIN AND SAPOSIN A-TYPE DOMAIN CONTAINING PROTEIN (0610012H03RIK)"/>
    <property type="match status" value="1"/>
</dbReference>
<evidence type="ECO:0000256" key="1">
    <source>
        <dbReference type="ARBA" id="ARBA00005953"/>
    </source>
</evidence>
<dbReference type="OrthoDB" id="9799036at2"/>
<name>A0A1X7ARB7_9GAMM</name>
<dbReference type="GO" id="GO:0047617">
    <property type="term" value="F:fatty acyl-CoA hydrolase activity"/>
    <property type="evidence" value="ECO:0007669"/>
    <property type="project" value="TreeGrafter"/>
</dbReference>
<dbReference type="Pfam" id="PF13279">
    <property type="entry name" value="4HBT_2"/>
    <property type="match status" value="1"/>
</dbReference>
<dbReference type="AlphaFoldDB" id="A0A1X7ARB7"/>
<accession>A0A1X7ARB7</accession>
<evidence type="ECO:0000313" key="3">
    <source>
        <dbReference type="EMBL" id="SMA49947.1"/>
    </source>
</evidence>
<dbReference type="CDD" id="cd00586">
    <property type="entry name" value="4HBT"/>
    <property type="match status" value="1"/>
</dbReference>
<evidence type="ECO:0000313" key="4">
    <source>
        <dbReference type="Proteomes" id="UP000196573"/>
    </source>
</evidence>
<proteinExistence type="inferred from homology"/>
<comment type="similarity">
    <text evidence="1">Belongs to the 4-hydroxybenzoyl-CoA thioesterase family.</text>
</comment>